<evidence type="ECO:0000256" key="1">
    <source>
        <dbReference type="SAM" id="MobiDB-lite"/>
    </source>
</evidence>
<protein>
    <submittedName>
        <fullName evidence="2">Uncharacterized protein</fullName>
    </submittedName>
</protein>
<gene>
    <name evidence="2" type="ORF">I7412_22655</name>
</gene>
<dbReference type="EMBL" id="JAEACQ010000239">
    <property type="protein sequence ID" value="MBL7629918.1"/>
    <property type="molecule type" value="Genomic_DNA"/>
</dbReference>
<keyword evidence="3" id="KW-1185">Reference proteome</keyword>
<feature type="region of interest" description="Disordered" evidence="1">
    <location>
        <begin position="127"/>
        <end position="149"/>
    </location>
</feature>
<evidence type="ECO:0000313" key="2">
    <source>
        <dbReference type="EMBL" id="MBL7629918.1"/>
    </source>
</evidence>
<dbReference type="Proteomes" id="UP000604475">
    <property type="component" value="Unassembled WGS sequence"/>
</dbReference>
<organism evidence="2 3">
    <name type="scientific">Frankia nepalensis</name>
    <dbReference type="NCBI Taxonomy" id="1836974"/>
    <lineage>
        <taxon>Bacteria</taxon>
        <taxon>Bacillati</taxon>
        <taxon>Actinomycetota</taxon>
        <taxon>Actinomycetes</taxon>
        <taxon>Frankiales</taxon>
        <taxon>Frankiaceae</taxon>
        <taxon>Frankia</taxon>
    </lineage>
</organism>
<name>A0A937RNW0_9ACTN</name>
<sequence>MIRLGSLAGYPFEGPRLLVGWTAPAAAAVYAVLYRPRPDTHPEQYAVIYAGHSDNLAAEGFPFRHPRAGCWTKRAGDRFKVYVAVYDPPGARAAHREQITQELIAAYRPGCNSQQYDQRWEPEWIGSYQAPTADPLTTRKQPPGTGPTT</sequence>
<dbReference type="RefSeq" id="WP_203004365.1">
    <property type="nucleotide sequence ID" value="NZ_JADWYU010000128.1"/>
</dbReference>
<comment type="caution">
    <text evidence="2">The sequence shown here is derived from an EMBL/GenBank/DDBJ whole genome shotgun (WGS) entry which is preliminary data.</text>
</comment>
<proteinExistence type="predicted"/>
<accession>A0A937RNW0</accession>
<dbReference type="AlphaFoldDB" id="A0A937RNW0"/>
<reference evidence="2" key="1">
    <citation type="submission" date="2020-12" db="EMBL/GenBank/DDBJ databases">
        <title>Genomic characterization of non-nitrogen-fixing Frankia strains.</title>
        <authorList>
            <person name="Carlos-Shanley C."/>
            <person name="Guerra T."/>
            <person name="Hahn D."/>
        </authorList>
    </citation>
    <scope>NUCLEOTIDE SEQUENCE</scope>
    <source>
        <strain evidence="2">CN6</strain>
    </source>
</reference>
<evidence type="ECO:0000313" key="3">
    <source>
        <dbReference type="Proteomes" id="UP000604475"/>
    </source>
</evidence>